<keyword evidence="8" id="KW-0106">Calcium</keyword>
<dbReference type="OrthoDB" id="186625at2759"/>
<dbReference type="GO" id="GO:0051560">
    <property type="term" value="P:mitochondrial calcium ion homeostasis"/>
    <property type="evidence" value="ECO:0007669"/>
    <property type="project" value="TreeGrafter"/>
</dbReference>
<dbReference type="Pfam" id="PF13833">
    <property type="entry name" value="EF-hand_8"/>
    <property type="match status" value="1"/>
</dbReference>
<evidence type="ECO:0000256" key="11">
    <source>
        <dbReference type="ARBA" id="ARBA00023128"/>
    </source>
</evidence>
<dbReference type="InterPro" id="IPR039800">
    <property type="entry name" value="MICU1/2/3"/>
</dbReference>
<keyword evidence="9" id="KW-0809">Transit peptide</keyword>
<keyword evidence="3" id="KW-0813">Transport</keyword>
<evidence type="ECO:0000256" key="7">
    <source>
        <dbReference type="ARBA" id="ARBA00022792"/>
    </source>
</evidence>
<dbReference type="SUPFAM" id="SSF47473">
    <property type="entry name" value="EF-hand"/>
    <property type="match status" value="2"/>
</dbReference>
<comment type="subcellular location">
    <subcellularLocation>
        <location evidence="1">Mitochondrion inner membrane</location>
    </subcellularLocation>
    <subcellularLocation>
        <location evidence="2">Mitochondrion intermembrane space</location>
    </subcellularLocation>
</comment>
<evidence type="ECO:0000313" key="16">
    <source>
        <dbReference type="Proteomes" id="UP001652660"/>
    </source>
</evidence>
<dbReference type="GeneID" id="113695760"/>
<dbReference type="GO" id="GO:0036444">
    <property type="term" value="P:calcium import into the mitochondrion"/>
    <property type="evidence" value="ECO:0007669"/>
    <property type="project" value="TreeGrafter"/>
</dbReference>
<evidence type="ECO:0000313" key="17">
    <source>
        <dbReference type="RefSeq" id="XP_027070706.2"/>
    </source>
</evidence>
<reference evidence="17" key="2">
    <citation type="submission" date="2025-08" db="UniProtKB">
        <authorList>
            <consortium name="RefSeq"/>
        </authorList>
    </citation>
    <scope>IDENTIFICATION</scope>
    <source>
        <tissue evidence="17">Leaves</tissue>
    </source>
</reference>
<dbReference type="CDD" id="cd00051">
    <property type="entry name" value="EFh"/>
    <property type="match status" value="1"/>
</dbReference>
<accession>A0A6P6SYC8</accession>
<evidence type="ECO:0000256" key="12">
    <source>
        <dbReference type="ARBA" id="ARBA00023136"/>
    </source>
</evidence>
<evidence type="ECO:0000256" key="4">
    <source>
        <dbReference type="ARBA" id="ARBA00022568"/>
    </source>
</evidence>
<comment type="similarity">
    <text evidence="13">Belongs to the MICU1 family. MICU1 subfamily.</text>
</comment>
<dbReference type="Gene3D" id="1.10.238.10">
    <property type="entry name" value="EF-hand"/>
    <property type="match status" value="3"/>
</dbReference>
<keyword evidence="12" id="KW-0472">Membrane</keyword>
<evidence type="ECO:0000259" key="15">
    <source>
        <dbReference type="PROSITE" id="PS50222"/>
    </source>
</evidence>
<feature type="compositionally biased region" description="Low complexity" evidence="14">
    <location>
        <begin position="71"/>
        <end position="91"/>
    </location>
</feature>
<keyword evidence="10" id="KW-0406">Ion transport</keyword>
<dbReference type="PROSITE" id="PS50222">
    <property type="entry name" value="EF_HAND_2"/>
    <property type="match status" value="2"/>
</dbReference>
<dbReference type="PANTHER" id="PTHR12294">
    <property type="entry name" value="EF HAND DOMAIN FAMILY A1,A2-RELATED"/>
    <property type="match status" value="1"/>
</dbReference>
<dbReference type="PROSITE" id="PS00018">
    <property type="entry name" value="EF_HAND_1"/>
    <property type="match status" value="1"/>
</dbReference>
<keyword evidence="4" id="KW-0109">Calcium transport</keyword>
<keyword evidence="16" id="KW-1185">Reference proteome</keyword>
<evidence type="ECO:0000256" key="14">
    <source>
        <dbReference type="SAM" id="MobiDB-lite"/>
    </source>
</evidence>
<sequence length="523" mass="58715">TNKDVTLLPRPFSRQRAKTDLQFYFPETNRHRGPRSFTDAISAALSIGLGTLPAQSLNQQRLIFTKSNKTSSDSAWASTSGSTSSYNHSNNQKGSSASVLESVLRSLFSGAVVVASSLGLCYCYAFSGRHSQLSYADCGRGPADTESESQPNFLFKDTYRRKVFFNYEKRLRLQSPPEKVFDYFASFRSPSGEVFMTPADLMRAVVPVFPPSGATGVRGGYLKGEKSPGELNCAPSEFFMLFDTNNDGLISFAEYIFFVTLLSIPESSFSVAFKMFDLDNDGGIDREEFKKVMALMRMHNRQGAHHRDGMRTGLKVSSSVEDGGLLEYFFGKDGEGRLGREKFVQFLRDLHNDILRLEFAHYDWKSQGTISAKDFALSMVASADINHINKFLDRVDELNKEPNLKDVCITFEEFKNFAELRKRLRPFSLAIFSYGKVNGLLTKQDFQRAATQVCGISISDNLVDLVFYIFDTNRDGNLSSDEFLRVLQRRESNASQPRGAGDKGLFSCWFECTKKSSSSEIFI</sequence>
<dbReference type="AlphaFoldDB" id="A0A6P6SYC8"/>
<gene>
    <name evidence="17" type="primary">LOC113695760</name>
</gene>
<organism evidence="16 17">
    <name type="scientific">Coffea arabica</name>
    <name type="common">Arabian coffee</name>
    <dbReference type="NCBI Taxonomy" id="13443"/>
    <lineage>
        <taxon>Eukaryota</taxon>
        <taxon>Viridiplantae</taxon>
        <taxon>Streptophyta</taxon>
        <taxon>Embryophyta</taxon>
        <taxon>Tracheophyta</taxon>
        <taxon>Spermatophyta</taxon>
        <taxon>Magnoliopsida</taxon>
        <taxon>eudicotyledons</taxon>
        <taxon>Gunneridae</taxon>
        <taxon>Pentapetalae</taxon>
        <taxon>asterids</taxon>
        <taxon>lamiids</taxon>
        <taxon>Gentianales</taxon>
        <taxon>Rubiaceae</taxon>
        <taxon>Ixoroideae</taxon>
        <taxon>Gardenieae complex</taxon>
        <taxon>Bertiereae - Coffeeae clade</taxon>
        <taxon>Coffeeae</taxon>
        <taxon>Coffea</taxon>
    </lineage>
</organism>
<keyword evidence="6" id="KW-0677">Repeat</keyword>
<evidence type="ECO:0000256" key="10">
    <source>
        <dbReference type="ARBA" id="ARBA00023065"/>
    </source>
</evidence>
<dbReference type="Proteomes" id="UP001652660">
    <property type="component" value="Chromosome 6e"/>
</dbReference>
<dbReference type="RefSeq" id="XP_027070706.2">
    <property type="nucleotide sequence ID" value="XM_027214905.2"/>
</dbReference>
<proteinExistence type="inferred from homology"/>
<dbReference type="GO" id="GO:0005758">
    <property type="term" value="C:mitochondrial intermembrane space"/>
    <property type="evidence" value="ECO:0007669"/>
    <property type="project" value="UniProtKB-SubCell"/>
</dbReference>
<feature type="domain" description="EF-hand" evidence="15">
    <location>
        <begin position="458"/>
        <end position="493"/>
    </location>
</feature>
<evidence type="ECO:0000256" key="2">
    <source>
        <dbReference type="ARBA" id="ARBA00004569"/>
    </source>
</evidence>
<evidence type="ECO:0000256" key="8">
    <source>
        <dbReference type="ARBA" id="ARBA00022837"/>
    </source>
</evidence>
<keyword evidence="7" id="KW-0999">Mitochondrion inner membrane</keyword>
<evidence type="ECO:0000256" key="9">
    <source>
        <dbReference type="ARBA" id="ARBA00022946"/>
    </source>
</evidence>
<dbReference type="InterPro" id="IPR011992">
    <property type="entry name" value="EF-hand-dom_pair"/>
</dbReference>
<evidence type="ECO:0000256" key="13">
    <source>
        <dbReference type="ARBA" id="ARBA00038333"/>
    </source>
</evidence>
<dbReference type="Pfam" id="PF13202">
    <property type="entry name" value="EF-hand_5"/>
    <property type="match status" value="1"/>
</dbReference>
<keyword evidence="5" id="KW-0479">Metal-binding</keyword>
<dbReference type="GO" id="GO:0005509">
    <property type="term" value="F:calcium ion binding"/>
    <property type="evidence" value="ECO:0007669"/>
    <property type="project" value="InterPro"/>
</dbReference>
<evidence type="ECO:0000256" key="3">
    <source>
        <dbReference type="ARBA" id="ARBA00022448"/>
    </source>
</evidence>
<protein>
    <submittedName>
        <fullName evidence="17">Calcium uptake protein, mitochondrial-like</fullName>
    </submittedName>
</protein>
<evidence type="ECO:0000256" key="1">
    <source>
        <dbReference type="ARBA" id="ARBA00004273"/>
    </source>
</evidence>
<feature type="non-terminal residue" evidence="17">
    <location>
        <position position="1"/>
    </location>
</feature>
<dbReference type="InterPro" id="IPR002048">
    <property type="entry name" value="EF_hand_dom"/>
</dbReference>
<evidence type="ECO:0000256" key="5">
    <source>
        <dbReference type="ARBA" id="ARBA00022723"/>
    </source>
</evidence>
<feature type="region of interest" description="Disordered" evidence="14">
    <location>
        <begin position="71"/>
        <end position="92"/>
    </location>
</feature>
<dbReference type="InterPro" id="IPR018247">
    <property type="entry name" value="EF_Hand_1_Ca_BS"/>
</dbReference>
<dbReference type="CDD" id="cd15900">
    <property type="entry name" value="EFh_MICU"/>
    <property type="match status" value="1"/>
</dbReference>
<reference evidence="16" key="1">
    <citation type="journal article" date="2025" name="Foods">
        <title>Unveiling the Microbial Signatures of Arabica Coffee Cherries: Insights into Ripeness Specific Diversity, Functional Traits, and Implications for Quality and Safety.</title>
        <authorList>
            <consortium name="RefSeq"/>
            <person name="Tenea G.N."/>
            <person name="Cifuentes V."/>
            <person name="Reyes P."/>
            <person name="Cevallos-Vallejos M."/>
        </authorList>
    </citation>
    <scope>NUCLEOTIDE SEQUENCE [LARGE SCALE GENOMIC DNA]</scope>
</reference>
<dbReference type="GO" id="GO:1990246">
    <property type="term" value="C:uniplex complex"/>
    <property type="evidence" value="ECO:0007669"/>
    <property type="project" value="TreeGrafter"/>
</dbReference>
<name>A0A6P6SYC8_COFAR</name>
<dbReference type="SMART" id="SM00054">
    <property type="entry name" value="EFh"/>
    <property type="match status" value="3"/>
</dbReference>
<dbReference type="Pfam" id="PF00036">
    <property type="entry name" value="EF-hand_1"/>
    <property type="match status" value="1"/>
</dbReference>
<evidence type="ECO:0000256" key="6">
    <source>
        <dbReference type="ARBA" id="ARBA00022737"/>
    </source>
</evidence>
<feature type="domain" description="EF-hand" evidence="15">
    <location>
        <begin position="264"/>
        <end position="299"/>
    </location>
</feature>
<dbReference type="PANTHER" id="PTHR12294:SF1">
    <property type="entry name" value="CALCIUM UPTAKE PROTEIN 1, MITOCHONDRIAL"/>
    <property type="match status" value="1"/>
</dbReference>
<keyword evidence="11" id="KW-0496">Mitochondrion</keyword>